<evidence type="ECO:0000313" key="3">
    <source>
        <dbReference type="Proteomes" id="UP000576969"/>
    </source>
</evidence>
<evidence type="ECO:0000313" key="2">
    <source>
        <dbReference type="EMBL" id="NYE18742.1"/>
    </source>
</evidence>
<evidence type="ECO:0000256" key="1">
    <source>
        <dbReference type="SAM" id="MobiDB-lite"/>
    </source>
</evidence>
<keyword evidence="3" id="KW-1185">Reference proteome</keyword>
<organism evidence="2 3">
    <name type="scientific">Microbacterium immunditiarum</name>
    <dbReference type="NCBI Taxonomy" id="337480"/>
    <lineage>
        <taxon>Bacteria</taxon>
        <taxon>Bacillati</taxon>
        <taxon>Actinomycetota</taxon>
        <taxon>Actinomycetes</taxon>
        <taxon>Micrococcales</taxon>
        <taxon>Microbacteriaceae</taxon>
        <taxon>Microbacterium</taxon>
    </lineage>
</organism>
<accession>A0A7Y9KGR0</accession>
<proteinExistence type="predicted"/>
<sequence length="126" mass="13003">MAQTNESFPDLDVGTVIDVEIVSITDAAGAPPSVAPAPGRIPDERVENPFPAPVLEDVLSALRDGDTAVQPTGPHRGIAIVGPHEVELELHPAATHSGTGTMTEHFTVTRIDPGSLSLAPLGDDGD</sequence>
<dbReference type="EMBL" id="JACCBV010000001">
    <property type="protein sequence ID" value="NYE18742.1"/>
    <property type="molecule type" value="Genomic_DNA"/>
</dbReference>
<feature type="region of interest" description="Disordered" evidence="1">
    <location>
        <begin position="27"/>
        <end position="48"/>
    </location>
</feature>
<dbReference type="Proteomes" id="UP000576969">
    <property type="component" value="Unassembled WGS sequence"/>
</dbReference>
<protein>
    <submittedName>
        <fullName evidence="2">Uncharacterized protein</fullName>
    </submittedName>
</protein>
<feature type="compositionally biased region" description="Low complexity" evidence="1">
    <location>
        <begin position="27"/>
        <end position="38"/>
    </location>
</feature>
<comment type="caution">
    <text evidence="2">The sequence shown here is derived from an EMBL/GenBank/DDBJ whole genome shotgun (WGS) entry which is preliminary data.</text>
</comment>
<reference evidence="2 3" key="1">
    <citation type="submission" date="2020-07" db="EMBL/GenBank/DDBJ databases">
        <title>Sequencing the genomes of 1000 actinobacteria strains.</title>
        <authorList>
            <person name="Klenk H.-P."/>
        </authorList>
    </citation>
    <scope>NUCLEOTIDE SEQUENCE [LARGE SCALE GENOMIC DNA]</scope>
    <source>
        <strain evidence="2 3">DSM 24662</strain>
    </source>
</reference>
<name>A0A7Y9KGR0_9MICO</name>
<dbReference type="AlphaFoldDB" id="A0A7Y9KGR0"/>
<dbReference type="RefSeq" id="WP_179487607.1">
    <property type="nucleotide sequence ID" value="NZ_JACCBV010000001.1"/>
</dbReference>
<gene>
    <name evidence="2" type="ORF">BJ991_000770</name>
</gene>